<evidence type="ECO:0000313" key="2">
    <source>
        <dbReference type="Proteomes" id="UP000789405"/>
    </source>
</evidence>
<dbReference type="AlphaFoldDB" id="A0A9N9JXA5"/>
<protein>
    <submittedName>
        <fullName evidence="1">7784_t:CDS:1</fullName>
    </submittedName>
</protein>
<accession>A0A9N9JXA5</accession>
<gene>
    <name evidence="1" type="ORF">DERYTH_LOCUS22791</name>
</gene>
<dbReference type="EMBL" id="CAJVPY010032644">
    <property type="protein sequence ID" value="CAG8798004.1"/>
    <property type="molecule type" value="Genomic_DNA"/>
</dbReference>
<sequence>MFCGKLDSQFNEFYSAFWKYCNSNTPDLFKHYWNELITNYSAARQYLQMQLYERRRSWACGFTTTLFILGIETTSFVESQNICIKYIVKSSNTSLCELSKAFMGISKDRIRQQQYKDQIRLTVNSVMIFSKIEALVRHYLYSNVVLFLVDQMKESIFYTAYCSNINEVENMPENELSNSKNFEDENDSIYIYAYFLLQHLNHANINEVARFNMQLINIRWIPHELCEDAAIKGDYFGQWFIDSTENIMNISEPNQHFKWLQPFNDMNMQDSTDDSFMEKQLLYGKVGGIGLAQQTNQKGVPDLDSSNKENMLLSTSFKNSLKVTTRGSPKFSNYHNNKYNQLPTYEATNYVKQKYNQPPTHKTA</sequence>
<dbReference type="Proteomes" id="UP000789405">
    <property type="component" value="Unassembled WGS sequence"/>
</dbReference>
<organism evidence="1 2">
    <name type="scientific">Dentiscutata erythropus</name>
    <dbReference type="NCBI Taxonomy" id="1348616"/>
    <lineage>
        <taxon>Eukaryota</taxon>
        <taxon>Fungi</taxon>
        <taxon>Fungi incertae sedis</taxon>
        <taxon>Mucoromycota</taxon>
        <taxon>Glomeromycotina</taxon>
        <taxon>Glomeromycetes</taxon>
        <taxon>Diversisporales</taxon>
        <taxon>Gigasporaceae</taxon>
        <taxon>Dentiscutata</taxon>
    </lineage>
</organism>
<comment type="caution">
    <text evidence="1">The sequence shown here is derived from an EMBL/GenBank/DDBJ whole genome shotgun (WGS) entry which is preliminary data.</text>
</comment>
<evidence type="ECO:0000313" key="1">
    <source>
        <dbReference type="EMBL" id="CAG8798004.1"/>
    </source>
</evidence>
<feature type="non-terminal residue" evidence="1">
    <location>
        <position position="364"/>
    </location>
</feature>
<dbReference type="OrthoDB" id="10507777at2759"/>
<reference evidence="1" key="1">
    <citation type="submission" date="2021-06" db="EMBL/GenBank/DDBJ databases">
        <authorList>
            <person name="Kallberg Y."/>
            <person name="Tangrot J."/>
            <person name="Rosling A."/>
        </authorList>
    </citation>
    <scope>NUCLEOTIDE SEQUENCE</scope>
    <source>
        <strain evidence="1">MA453B</strain>
    </source>
</reference>
<name>A0A9N9JXA5_9GLOM</name>
<keyword evidence="2" id="KW-1185">Reference proteome</keyword>
<proteinExistence type="predicted"/>